<dbReference type="Pfam" id="PF08246">
    <property type="entry name" value="Inhibitor_I29"/>
    <property type="match status" value="1"/>
</dbReference>
<keyword evidence="2" id="KW-0865">Zymogen</keyword>
<protein>
    <submittedName>
        <fullName evidence="5">Thiolproteinase SmTP1, putative</fullName>
    </submittedName>
</protein>
<evidence type="ECO:0000313" key="6">
    <source>
        <dbReference type="Proteomes" id="UP000007800"/>
    </source>
</evidence>
<dbReference type="InterPro" id="IPR000668">
    <property type="entry name" value="Peptidase_C1A_C"/>
</dbReference>
<sequence length="339" mass="37672">MLTPILLSSILGVFSKRTPLEVQNLFEAYKNEYDHDFGEEDVKRLAIFHDNLKFIDEVNSRNLSYKLGITPFTHLTNDEFREFVTRGYSLGDWQQTMLRGIDSEAQTFGFEGSVDDDLPMRVDYVEKGWVTDVKSQGTVCGSCWAFGVAGALEGLHKNVTGQLVSLSEQELIDCSTAYGNQGCNGTRHLNDSYEYVADHGLETERAYKYVGKDGQCRRNVSKDAVKARTISHVNVKSNSSSSMLAAVAFGGPVSTLICGMSGVFQNYKSGIIKGDVCGNFPTHAVLVVGYDRGHDPYYRIKNSWGTKWGEHGYARIVIDDTEYGVCGLLREPVYPISKS</sequence>
<dbReference type="InParanoid" id="C5LCY0"/>
<evidence type="ECO:0000259" key="4">
    <source>
        <dbReference type="SMART" id="SM00848"/>
    </source>
</evidence>
<dbReference type="EMBL" id="GG680938">
    <property type="protein sequence ID" value="EER05433.1"/>
    <property type="molecule type" value="Genomic_DNA"/>
</dbReference>
<dbReference type="GO" id="GO:0008234">
    <property type="term" value="F:cysteine-type peptidase activity"/>
    <property type="evidence" value="ECO:0007669"/>
    <property type="project" value="InterPro"/>
</dbReference>
<proteinExistence type="inferred from homology"/>
<accession>C5LCY0</accession>
<dbReference type="Gene3D" id="3.90.70.10">
    <property type="entry name" value="Cysteine proteinases"/>
    <property type="match status" value="1"/>
</dbReference>
<comment type="similarity">
    <text evidence="1">Belongs to the peptidase C1 family.</text>
</comment>
<dbReference type="SUPFAM" id="SSF54001">
    <property type="entry name" value="Cysteine proteinases"/>
    <property type="match status" value="1"/>
</dbReference>
<dbReference type="InterPro" id="IPR039417">
    <property type="entry name" value="Peptidase_C1A_papain-like"/>
</dbReference>
<dbReference type="InterPro" id="IPR013128">
    <property type="entry name" value="Peptidase_C1A"/>
</dbReference>
<evidence type="ECO:0000313" key="5">
    <source>
        <dbReference type="EMBL" id="EER05433.1"/>
    </source>
</evidence>
<dbReference type="SMART" id="SM00645">
    <property type="entry name" value="Pept_C1"/>
    <property type="match status" value="1"/>
</dbReference>
<evidence type="ECO:0000259" key="3">
    <source>
        <dbReference type="SMART" id="SM00645"/>
    </source>
</evidence>
<evidence type="ECO:0000256" key="2">
    <source>
        <dbReference type="ARBA" id="ARBA00023145"/>
    </source>
</evidence>
<dbReference type="RefSeq" id="XP_002773617.1">
    <property type="nucleotide sequence ID" value="XM_002773571.1"/>
</dbReference>
<dbReference type="InterPro" id="IPR038765">
    <property type="entry name" value="Papain-like_cys_pep_sf"/>
</dbReference>
<dbReference type="OrthoDB" id="10253408at2759"/>
<evidence type="ECO:0000256" key="1">
    <source>
        <dbReference type="ARBA" id="ARBA00008455"/>
    </source>
</evidence>
<dbReference type="Pfam" id="PF00112">
    <property type="entry name" value="Peptidase_C1"/>
    <property type="match status" value="1"/>
</dbReference>
<dbReference type="PRINTS" id="PR00705">
    <property type="entry name" value="PAPAIN"/>
</dbReference>
<dbReference type="GO" id="GO:0006508">
    <property type="term" value="P:proteolysis"/>
    <property type="evidence" value="ECO:0007669"/>
    <property type="project" value="InterPro"/>
</dbReference>
<organism evidence="6">
    <name type="scientific">Perkinsus marinus (strain ATCC 50983 / TXsc)</name>
    <dbReference type="NCBI Taxonomy" id="423536"/>
    <lineage>
        <taxon>Eukaryota</taxon>
        <taxon>Sar</taxon>
        <taxon>Alveolata</taxon>
        <taxon>Perkinsozoa</taxon>
        <taxon>Perkinsea</taxon>
        <taxon>Perkinsida</taxon>
        <taxon>Perkinsidae</taxon>
        <taxon>Perkinsus</taxon>
    </lineage>
</organism>
<dbReference type="AlphaFoldDB" id="C5LCY0"/>
<reference evidence="5 6" key="1">
    <citation type="submission" date="2008-07" db="EMBL/GenBank/DDBJ databases">
        <authorList>
            <person name="El-Sayed N."/>
            <person name="Caler E."/>
            <person name="Inman J."/>
            <person name="Amedeo P."/>
            <person name="Hass B."/>
            <person name="Wortman J."/>
        </authorList>
    </citation>
    <scope>NUCLEOTIDE SEQUENCE [LARGE SCALE GENOMIC DNA]</scope>
    <source>
        <strain evidence="6">ATCC 50983 / TXsc</strain>
    </source>
</reference>
<name>C5LCY0_PERM5</name>
<keyword evidence="6" id="KW-1185">Reference proteome</keyword>
<feature type="domain" description="Peptidase C1A papain C-terminal" evidence="3">
    <location>
        <begin position="118"/>
        <end position="336"/>
    </location>
</feature>
<feature type="domain" description="Cathepsin propeptide inhibitor" evidence="4">
    <location>
        <begin position="26"/>
        <end position="80"/>
    </location>
</feature>
<dbReference type="SMART" id="SM00848">
    <property type="entry name" value="Inhibitor_I29"/>
    <property type="match status" value="1"/>
</dbReference>
<dbReference type="Proteomes" id="UP000007800">
    <property type="component" value="Unassembled WGS sequence"/>
</dbReference>
<dbReference type="GeneID" id="9041715"/>
<dbReference type="CDD" id="cd02248">
    <property type="entry name" value="Peptidase_C1A"/>
    <property type="match status" value="1"/>
</dbReference>
<dbReference type="InterPro" id="IPR013201">
    <property type="entry name" value="Prot_inhib_I29"/>
</dbReference>
<dbReference type="PANTHER" id="PTHR12411">
    <property type="entry name" value="CYSTEINE PROTEASE FAMILY C1-RELATED"/>
    <property type="match status" value="1"/>
</dbReference>
<gene>
    <name evidence="5" type="ORF">Pmar_PMAR024896</name>
</gene>